<organism evidence="1 2">
    <name type="scientific">Bauhinia variegata</name>
    <name type="common">Purple orchid tree</name>
    <name type="synonym">Phanera variegata</name>
    <dbReference type="NCBI Taxonomy" id="167791"/>
    <lineage>
        <taxon>Eukaryota</taxon>
        <taxon>Viridiplantae</taxon>
        <taxon>Streptophyta</taxon>
        <taxon>Embryophyta</taxon>
        <taxon>Tracheophyta</taxon>
        <taxon>Spermatophyta</taxon>
        <taxon>Magnoliopsida</taxon>
        <taxon>eudicotyledons</taxon>
        <taxon>Gunneridae</taxon>
        <taxon>Pentapetalae</taxon>
        <taxon>rosids</taxon>
        <taxon>fabids</taxon>
        <taxon>Fabales</taxon>
        <taxon>Fabaceae</taxon>
        <taxon>Cercidoideae</taxon>
        <taxon>Cercideae</taxon>
        <taxon>Bauhiniinae</taxon>
        <taxon>Bauhinia</taxon>
    </lineage>
</organism>
<comment type="caution">
    <text evidence="1">The sequence shown here is derived from an EMBL/GenBank/DDBJ whole genome shotgun (WGS) entry which is preliminary data.</text>
</comment>
<keyword evidence="2" id="KW-1185">Reference proteome</keyword>
<dbReference type="EMBL" id="CM039438">
    <property type="protein sequence ID" value="KAI4301012.1"/>
    <property type="molecule type" value="Genomic_DNA"/>
</dbReference>
<evidence type="ECO:0000313" key="2">
    <source>
        <dbReference type="Proteomes" id="UP000828941"/>
    </source>
</evidence>
<protein>
    <submittedName>
        <fullName evidence="1">Uncharacterized protein</fullName>
    </submittedName>
</protein>
<dbReference type="Proteomes" id="UP000828941">
    <property type="component" value="Chromosome 13"/>
</dbReference>
<accession>A0ACB9KUG7</accession>
<name>A0ACB9KUG7_BAUVA</name>
<gene>
    <name evidence="1" type="ORF">L6164_034330</name>
</gene>
<sequence>MQKRFLGLLIILLGVSYLLSATAIPGSRTQKLNKDTEALLPFVQVDPGNGEQVLVDVEGRMDLETQDYGGTGANNDHEPKSPGGV</sequence>
<proteinExistence type="predicted"/>
<evidence type="ECO:0000313" key="1">
    <source>
        <dbReference type="EMBL" id="KAI4301012.1"/>
    </source>
</evidence>
<reference evidence="1 2" key="1">
    <citation type="journal article" date="2022" name="DNA Res.">
        <title>Chromosomal-level genome assembly of the orchid tree Bauhinia variegata (Leguminosae; Cercidoideae) supports the allotetraploid origin hypothesis of Bauhinia.</title>
        <authorList>
            <person name="Zhong Y."/>
            <person name="Chen Y."/>
            <person name="Zheng D."/>
            <person name="Pang J."/>
            <person name="Liu Y."/>
            <person name="Luo S."/>
            <person name="Meng S."/>
            <person name="Qian L."/>
            <person name="Wei D."/>
            <person name="Dai S."/>
            <person name="Zhou R."/>
        </authorList>
    </citation>
    <scope>NUCLEOTIDE SEQUENCE [LARGE SCALE GENOMIC DNA]</scope>
    <source>
        <strain evidence="1">BV-YZ2020</strain>
    </source>
</reference>